<sequence>MENSIMVYSPKGDKASVPAIVYSGITSMEEKKDASLANSPNIHPPMYSPNNLKAPDQTLHPSSTPSSYIHHSPRSPTNGLGISHPSYEETDLGNSVNKTSSFLKKCVLPGANLVNYSPKISQHNAHKPHAQFSPEISQAPHPASPSEKSYHHSSMFASALSFKSSIIAPEPSPVLMDEYKKENDVIRFIAFKQRRWFNPFYLALFACTALGLAIVFMIIYDLVLLGTGNDVFG</sequence>
<name>A0A367KVI5_RHIST</name>
<protein>
    <submittedName>
        <fullName evidence="3">Uncharacterized protein</fullName>
    </submittedName>
</protein>
<feature type="region of interest" description="Disordered" evidence="1">
    <location>
        <begin position="32"/>
        <end position="83"/>
    </location>
</feature>
<keyword evidence="2" id="KW-0812">Transmembrane</keyword>
<evidence type="ECO:0000256" key="2">
    <source>
        <dbReference type="SAM" id="Phobius"/>
    </source>
</evidence>
<feature type="region of interest" description="Disordered" evidence="1">
    <location>
        <begin position="124"/>
        <end position="149"/>
    </location>
</feature>
<organism evidence="3 4">
    <name type="scientific">Rhizopus stolonifer</name>
    <name type="common">Rhizopus nigricans</name>
    <dbReference type="NCBI Taxonomy" id="4846"/>
    <lineage>
        <taxon>Eukaryota</taxon>
        <taxon>Fungi</taxon>
        <taxon>Fungi incertae sedis</taxon>
        <taxon>Mucoromycota</taxon>
        <taxon>Mucoromycotina</taxon>
        <taxon>Mucoromycetes</taxon>
        <taxon>Mucorales</taxon>
        <taxon>Mucorineae</taxon>
        <taxon>Rhizopodaceae</taxon>
        <taxon>Rhizopus</taxon>
    </lineage>
</organism>
<evidence type="ECO:0000313" key="3">
    <source>
        <dbReference type="EMBL" id="RCI06120.1"/>
    </source>
</evidence>
<accession>A0A367KVI5</accession>
<proteinExistence type="predicted"/>
<feature type="transmembrane region" description="Helical" evidence="2">
    <location>
        <begin position="200"/>
        <end position="220"/>
    </location>
</feature>
<keyword evidence="2" id="KW-1133">Transmembrane helix</keyword>
<reference evidence="3 4" key="1">
    <citation type="journal article" date="2018" name="G3 (Bethesda)">
        <title>Phylogenetic and Phylogenomic Definition of Rhizopus Species.</title>
        <authorList>
            <person name="Gryganskyi A.P."/>
            <person name="Golan J."/>
            <person name="Dolatabadi S."/>
            <person name="Mondo S."/>
            <person name="Robb S."/>
            <person name="Idnurm A."/>
            <person name="Muszewska A."/>
            <person name="Steczkiewicz K."/>
            <person name="Masonjones S."/>
            <person name="Liao H.L."/>
            <person name="Gajdeczka M.T."/>
            <person name="Anike F."/>
            <person name="Vuek A."/>
            <person name="Anishchenko I.M."/>
            <person name="Voigt K."/>
            <person name="de Hoog G.S."/>
            <person name="Smith M.E."/>
            <person name="Heitman J."/>
            <person name="Vilgalys R."/>
            <person name="Stajich J.E."/>
        </authorList>
    </citation>
    <scope>NUCLEOTIDE SEQUENCE [LARGE SCALE GENOMIC DNA]</scope>
    <source>
        <strain evidence="3 4">LSU 92-RS-03</strain>
    </source>
</reference>
<dbReference type="OrthoDB" id="2289127at2759"/>
<keyword evidence="2" id="KW-0472">Membrane</keyword>
<dbReference type="STRING" id="4846.A0A367KVI5"/>
<dbReference type="AlphaFoldDB" id="A0A367KVI5"/>
<keyword evidence="4" id="KW-1185">Reference proteome</keyword>
<comment type="caution">
    <text evidence="3">The sequence shown here is derived from an EMBL/GenBank/DDBJ whole genome shotgun (WGS) entry which is preliminary data.</text>
</comment>
<gene>
    <name evidence="3" type="ORF">CU098_013509</name>
</gene>
<evidence type="ECO:0000313" key="4">
    <source>
        <dbReference type="Proteomes" id="UP000253551"/>
    </source>
</evidence>
<evidence type="ECO:0000256" key="1">
    <source>
        <dbReference type="SAM" id="MobiDB-lite"/>
    </source>
</evidence>
<feature type="compositionally biased region" description="Polar residues" evidence="1">
    <location>
        <begin position="59"/>
        <end position="80"/>
    </location>
</feature>
<dbReference type="EMBL" id="PJQM01000226">
    <property type="protein sequence ID" value="RCI06120.1"/>
    <property type="molecule type" value="Genomic_DNA"/>
</dbReference>
<dbReference type="Proteomes" id="UP000253551">
    <property type="component" value="Unassembled WGS sequence"/>
</dbReference>